<dbReference type="PANTHER" id="PTHR36114:SF1">
    <property type="entry name" value="16.7 KDA PROTEIN IN WHIE LOCUS"/>
    <property type="match status" value="1"/>
</dbReference>
<evidence type="ECO:0000313" key="2">
    <source>
        <dbReference type="EMBL" id="OGG12941.1"/>
    </source>
</evidence>
<dbReference type="InterPro" id="IPR052044">
    <property type="entry name" value="PKS_Associated_Protein"/>
</dbReference>
<dbReference type="InterPro" id="IPR011051">
    <property type="entry name" value="RmlC_Cupin_sf"/>
</dbReference>
<evidence type="ECO:0000313" key="3">
    <source>
        <dbReference type="Proteomes" id="UP000177383"/>
    </source>
</evidence>
<sequence length="112" mass="12810">MDIKHFAQKYNLAEIDKKLGNTFWSPVDVCEINDWILRAAAVKGEFHWHTHNDDEFFLIYKGNIVIDTENGPIELKEGEGTVIPKGVKHKPRAEDRAVVLLLEPKRVNSKGD</sequence>
<organism evidence="2 3">
    <name type="scientific">Candidatus Gottesmanbacteria bacterium RIFCSPHIGHO2_01_FULL_39_10</name>
    <dbReference type="NCBI Taxonomy" id="1798375"/>
    <lineage>
        <taxon>Bacteria</taxon>
        <taxon>Candidatus Gottesmaniibacteriota</taxon>
    </lineage>
</organism>
<reference evidence="2 3" key="1">
    <citation type="journal article" date="2016" name="Nat. Commun.">
        <title>Thousands of microbial genomes shed light on interconnected biogeochemical processes in an aquifer system.</title>
        <authorList>
            <person name="Anantharaman K."/>
            <person name="Brown C.T."/>
            <person name="Hug L.A."/>
            <person name="Sharon I."/>
            <person name="Castelle C.J."/>
            <person name="Probst A.J."/>
            <person name="Thomas B.C."/>
            <person name="Singh A."/>
            <person name="Wilkins M.J."/>
            <person name="Karaoz U."/>
            <person name="Brodie E.L."/>
            <person name="Williams K.H."/>
            <person name="Hubbard S.S."/>
            <person name="Banfield J.F."/>
        </authorList>
    </citation>
    <scope>NUCLEOTIDE SEQUENCE [LARGE SCALE GENOMIC DNA]</scope>
</reference>
<dbReference type="AlphaFoldDB" id="A0A1F5ZKL2"/>
<dbReference type="Proteomes" id="UP000177383">
    <property type="component" value="Unassembled WGS sequence"/>
</dbReference>
<dbReference type="EMBL" id="MFJE01000068">
    <property type="protein sequence ID" value="OGG12941.1"/>
    <property type="molecule type" value="Genomic_DNA"/>
</dbReference>
<feature type="domain" description="Cupin type-2" evidence="1">
    <location>
        <begin position="43"/>
        <end position="99"/>
    </location>
</feature>
<dbReference type="STRING" id="1798375.A2773_01900"/>
<gene>
    <name evidence="2" type="ORF">A2773_01900</name>
</gene>
<comment type="caution">
    <text evidence="2">The sequence shown here is derived from an EMBL/GenBank/DDBJ whole genome shotgun (WGS) entry which is preliminary data.</text>
</comment>
<accession>A0A1F5ZKL2</accession>
<evidence type="ECO:0000259" key="1">
    <source>
        <dbReference type="Pfam" id="PF07883"/>
    </source>
</evidence>
<name>A0A1F5ZKL2_9BACT</name>
<dbReference type="Gene3D" id="2.60.120.10">
    <property type="entry name" value="Jelly Rolls"/>
    <property type="match status" value="1"/>
</dbReference>
<dbReference type="InterPro" id="IPR013096">
    <property type="entry name" value="Cupin_2"/>
</dbReference>
<dbReference type="PANTHER" id="PTHR36114">
    <property type="entry name" value="16.7 KDA PROTEIN IN WHIE LOCUS"/>
    <property type="match status" value="1"/>
</dbReference>
<dbReference type="CDD" id="cd02226">
    <property type="entry name" value="cupin_YdbB-like"/>
    <property type="match status" value="1"/>
</dbReference>
<protein>
    <recommendedName>
        <fullName evidence="1">Cupin type-2 domain-containing protein</fullName>
    </recommendedName>
</protein>
<dbReference type="SUPFAM" id="SSF51182">
    <property type="entry name" value="RmlC-like cupins"/>
    <property type="match status" value="1"/>
</dbReference>
<dbReference type="Pfam" id="PF07883">
    <property type="entry name" value="Cupin_2"/>
    <property type="match status" value="1"/>
</dbReference>
<dbReference type="InterPro" id="IPR014710">
    <property type="entry name" value="RmlC-like_jellyroll"/>
</dbReference>
<proteinExistence type="predicted"/>